<feature type="active site" evidence="4">
    <location>
        <position position="140"/>
    </location>
</feature>
<dbReference type="GO" id="GO:0000455">
    <property type="term" value="P:enzyme-directed rRNA pseudouridine synthesis"/>
    <property type="evidence" value="ECO:0007669"/>
    <property type="project" value="TreeGrafter"/>
</dbReference>
<dbReference type="GO" id="GO:0003723">
    <property type="term" value="F:RNA binding"/>
    <property type="evidence" value="ECO:0007669"/>
    <property type="project" value="InterPro"/>
</dbReference>
<keyword evidence="8" id="KW-1185">Reference proteome</keyword>
<dbReference type="Proteomes" id="UP000315711">
    <property type="component" value="Unassembled WGS sequence"/>
</dbReference>
<comment type="similarity">
    <text evidence="2 5">Belongs to the pseudouridine synthase RluA family.</text>
</comment>
<reference evidence="7 8" key="1">
    <citation type="journal article" date="2015" name="Stand. Genomic Sci.">
        <title>Genomic Encyclopedia of Bacterial and Archaeal Type Strains, Phase III: the genomes of soil and plant-associated and newly described type strains.</title>
        <authorList>
            <person name="Whitman W.B."/>
            <person name="Woyke T."/>
            <person name="Klenk H.P."/>
            <person name="Zhou Y."/>
            <person name="Lilburn T.G."/>
            <person name="Beck B.J."/>
            <person name="De Vos P."/>
            <person name="Vandamme P."/>
            <person name="Eisen J.A."/>
            <person name="Garrity G."/>
            <person name="Hugenholtz P."/>
            <person name="Kyrpides N.C."/>
        </authorList>
    </citation>
    <scope>NUCLEOTIDE SEQUENCE [LARGE SCALE GENOMIC DNA]</scope>
    <source>
        <strain evidence="7 8">CGMCC 1.10116</strain>
    </source>
</reference>
<dbReference type="InterPro" id="IPR050188">
    <property type="entry name" value="RluA_PseudoU_synthase"/>
</dbReference>
<dbReference type="Gene3D" id="3.30.2350.10">
    <property type="entry name" value="Pseudouridine synthase"/>
    <property type="match status" value="1"/>
</dbReference>
<evidence type="ECO:0000313" key="7">
    <source>
        <dbReference type="EMBL" id="TWI53282.1"/>
    </source>
</evidence>
<evidence type="ECO:0000256" key="5">
    <source>
        <dbReference type="RuleBase" id="RU362028"/>
    </source>
</evidence>
<name>A0A562Q951_9BACI</name>
<feature type="domain" description="Pseudouridine synthase RsuA/RluA-like" evidence="6">
    <location>
        <begin position="93"/>
        <end position="244"/>
    </location>
</feature>
<dbReference type="Pfam" id="PF00849">
    <property type="entry name" value="PseudoU_synth_2"/>
    <property type="match status" value="1"/>
</dbReference>
<keyword evidence="3 5" id="KW-0413">Isomerase</keyword>
<proteinExistence type="inferred from homology"/>
<dbReference type="NCBIfam" id="TIGR00005">
    <property type="entry name" value="rluA_subfam"/>
    <property type="match status" value="1"/>
</dbReference>
<protein>
    <recommendedName>
        <fullName evidence="5">Pseudouridine synthase</fullName>
        <ecNumber evidence="5">5.4.99.-</ecNumber>
    </recommendedName>
</protein>
<comment type="caution">
    <text evidence="7">The sequence shown here is derived from an EMBL/GenBank/DDBJ whole genome shotgun (WGS) entry which is preliminary data.</text>
</comment>
<evidence type="ECO:0000256" key="4">
    <source>
        <dbReference type="PIRSR" id="PIRSR606225-1"/>
    </source>
</evidence>
<evidence type="ECO:0000256" key="3">
    <source>
        <dbReference type="ARBA" id="ARBA00023235"/>
    </source>
</evidence>
<comment type="function">
    <text evidence="5">Responsible for synthesis of pseudouridine from uracil.</text>
</comment>
<sequence length="303" mass="34231">MNNGIATLKWIVGSDCDKQLLRLFLREHCQISKKALAEIKFNGGRIFLNGQEVTVRAMIHEGDQVIIMLPAETVSNAVQPEKVDINIVYEDEHLLVMNKEAGMATIPSREHPHHTLANAVLGYYKEKGIPATFHAVNRLDKDTSGLLVVAKHRLAHDRLSKLQQVGKLKRYYQAIVEGAVAEKEGTIDAPIARSKDSIISREVREGGQRAVTHYKVKATTEHATFVDINLETGRTHQIRVHFSHLGHPLLGDDLYGGILDEMNRQALHCYRVEFEHPFNGKVTTFEQGLPEDMRAYLKKWSME</sequence>
<dbReference type="AlphaFoldDB" id="A0A562Q951"/>
<dbReference type="EC" id="5.4.99.-" evidence="5"/>
<dbReference type="FunFam" id="3.30.2350.10:FF:000005">
    <property type="entry name" value="Pseudouridine synthase"/>
    <property type="match status" value="1"/>
</dbReference>
<dbReference type="GO" id="GO:0009982">
    <property type="term" value="F:pseudouridine synthase activity"/>
    <property type="evidence" value="ECO:0007669"/>
    <property type="project" value="InterPro"/>
</dbReference>
<dbReference type="EMBL" id="VLKZ01000013">
    <property type="protein sequence ID" value="TWI53282.1"/>
    <property type="molecule type" value="Genomic_DNA"/>
</dbReference>
<dbReference type="GO" id="GO:0140098">
    <property type="term" value="F:catalytic activity, acting on RNA"/>
    <property type="evidence" value="ECO:0007669"/>
    <property type="project" value="UniProtKB-ARBA"/>
</dbReference>
<dbReference type="InterPro" id="IPR020103">
    <property type="entry name" value="PsdUridine_synth_cat_dom_sf"/>
</dbReference>
<dbReference type="RefSeq" id="WP_144451601.1">
    <property type="nucleotide sequence ID" value="NZ_VLKZ01000013.1"/>
</dbReference>
<evidence type="ECO:0000256" key="1">
    <source>
        <dbReference type="ARBA" id="ARBA00000073"/>
    </source>
</evidence>
<evidence type="ECO:0000313" key="8">
    <source>
        <dbReference type="Proteomes" id="UP000315711"/>
    </source>
</evidence>
<dbReference type="PANTHER" id="PTHR21600">
    <property type="entry name" value="MITOCHONDRIAL RNA PSEUDOURIDINE SYNTHASE"/>
    <property type="match status" value="1"/>
</dbReference>
<dbReference type="InterPro" id="IPR006224">
    <property type="entry name" value="PsdUridine_synth_RluA-like_CS"/>
</dbReference>
<dbReference type="OrthoDB" id="9807829at2"/>
<accession>A0A562Q951</accession>
<dbReference type="InterPro" id="IPR006225">
    <property type="entry name" value="PsdUridine_synth_RluC/D"/>
</dbReference>
<comment type="catalytic activity">
    <reaction evidence="1 5">
        <text>a uridine in RNA = a pseudouridine in RNA</text>
        <dbReference type="Rhea" id="RHEA:48348"/>
        <dbReference type="Rhea" id="RHEA-COMP:12068"/>
        <dbReference type="Rhea" id="RHEA-COMP:12069"/>
        <dbReference type="ChEBI" id="CHEBI:65314"/>
        <dbReference type="ChEBI" id="CHEBI:65315"/>
    </reaction>
</comment>
<organism evidence="7 8">
    <name type="scientific">Halalkalibacter nanhaiisediminis</name>
    <dbReference type="NCBI Taxonomy" id="688079"/>
    <lineage>
        <taxon>Bacteria</taxon>
        <taxon>Bacillati</taxon>
        <taxon>Bacillota</taxon>
        <taxon>Bacilli</taxon>
        <taxon>Bacillales</taxon>
        <taxon>Bacillaceae</taxon>
        <taxon>Halalkalibacter</taxon>
    </lineage>
</organism>
<evidence type="ECO:0000256" key="2">
    <source>
        <dbReference type="ARBA" id="ARBA00010876"/>
    </source>
</evidence>
<dbReference type="InterPro" id="IPR006145">
    <property type="entry name" value="PsdUridine_synth_RsuA/RluA"/>
</dbReference>
<gene>
    <name evidence="7" type="ORF">IQ10_03416</name>
</gene>
<dbReference type="SUPFAM" id="SSF55120">
    <property type="entry name" value="Pseudouridine synthase"/>
    <property type="match status" value="1"/>
</dbReference>
<dbReference type="CDD" id="cd02869">
    <property type="entry name" value="PseudoU_synth_RluA_like"/>
    <property type="match status" value="1"/>
</dbReference>
<evidence type="ECO:0000259" key="6">
    <source>
        <dbReference type="Pfam" id="PF00849"/>
    </source>
</evidence>
<dbReference type="PROSITE" id="PS01129">
    <property type="entry name" value="PSI_RLU"/>
    <property type="match status" value="1"/>
</dbReference>
<dbReference type="PANTHER" id="PTHR21600:SF35">
    <property type="entry name" value="PSEUDOURIDINE SYNTHASE"/>
    <property type="match status" value="1"/>
</dbReference>